<reference evidence="6" key="1">
    <citation type="submission" date="2025-08" db="UniProtKB">
        <authorList>
            <consortium name="RefSeq"/>
        </authorList>
    </citation>
    <scope>IDENTIFICATION</scope>
    <source>
        <tissue evidence="6">Whole body</tissue>
    </source>
</reference>
<evidence type="ECO:0000313" key="6">
    <source>
        <dbReference type="RefSeq" id="XP_025411153.1"/>
    </source>
</evidence>
<dbReference type="Gene3D" id="3.30.750.70">
    <property type="entry name" value="4-hydroxybutyrate coenzyme like domains"/>
    <property type="match status" value="1"/>
</dbReference>
<accession>A0A8B8FKG6</accession>
<dbReference type="SUPFAM" id="SSF100950">
    <property type="entry name" value="NagB/RpiA/CoA transferase-like"/>
    <property type="match status" value="2"/>
</dbReference>
<dbReference type="InterPro" id="IPR038460">
    <property type="entry name" value="AcetylCoA_hyd_C_sf"/>
</dbReference>
<dbReference type="RefSeq" id="XP_025411153.1">
    <property type="nucleotide sequence ID" value="XM_025555368.1"/>
</dbReference>
<dbReference type="GO" id="GO:0006083">
    <property type="term" value="P:acetate metabolic process"/>
    <property type="evidence" value="ECO:0007669"/>
    <property type="project" value="InterPro"/>
</dbReference>
<dbReference type="OrthoDB" id="10250396at2759"/>
<keyword evidence="5" id="KW-1185">Reference proteome</keyword>
<dbReference type="InterPro" id="IPR003702">
    <property type="entry name" value="ActCoA_hydro_N"/>
</dbReference>
<evidence type="ECO:0000259" key="3">
    <source>
        <dbReference type="Pfam" id="PF02550"/>
    </source>
</evidence>
<dbReference type="GO" id="GO:0005739">
    <property type="term" value="C:mitochondrion"/>
    <property type="evidence" value="ECO:0007669"/>
    <property type="project" value="TreeGrafter"/>
</dbReference>
<dbReference type="Gene3D" id="3.40.1080.20">
    <property type="entry name" value="Acetyl-CoA hydrolase/transferase C-terminal domain"/>
    <property type="match status" value="1"/>
</dbReference>
<evidence type="ECO:0000256" key="2">
    <source>
        <dbReference type="ARBA" id="ARBA00022679"/>
    </source>
</evidence>
<sequence>MSSAMRRIRFTAAVARGPARIWNSIAGRNGPKTYFTYTPQVSQVLDREPKWVNADEAVQCIKSGDTVFVGGAASTPIEVIRSMTDHGKQKQLKDIRVCSIHTEFESPYSAPECEGIFRPMAFFISANMRKSMNEGRGDAVPIFLHDIPYLFERKIIPVDVAVISVSPPDNHGFCSLGTSVDCIRSALSHSKIIIAQVNKFLPRTFGEAIIHQSHIDYAVRLDRELPAHEHKDPNPTELAIGKHIADNLVEDGATLQMGIGAIPDATLSCLTGHKDLGIHSEMFSLGVIDLVNSGVITNHNKNLDKGLIVTSFLMGNKKLYDFVDNNPLISMRQVSYTNNVHIISQQPKMTAINSCIEVDLTGQVVSGSIGFRLYSGYGGQVDFIRGAAEGYDGKGKPIIALGSVNPKTKDERGLPSTKIVPTIKEGATVVTTSAHVHYVVTEFGVASLFGKSLRQRAHALINIAHPDHREYLERAAFDRLKTMPCA</sequence>
<keyword evidence="2" id="KW-0808">Transferase</keyword>
<feature type="domain" description="Acetyl-CoA hydrolase/transferase N-terminal" evidence="3">
    <location>
        <begin position="51"/>
        <end position="220"/>
    </location>
</feature>
<dbReference type="GeneID" id="112684068"/>
<evidence type="ECO:0000313" key="5">
    <source>
        <dbReference type="Proteomes" id="UP000694846"/>
    </source>
</evidence>
<dbReference type="InterPro" id="IPR046433">
    <property type="entry name" value="ActCoA_hydro"/>
</dbReference>
<dbReference type="InterPro" id="IPR026888">
    <property type="entry name" value="AcetylCoA_hyd_C"/>
</dbReference>
<dbReference type="PANTHER" id="PTHR21432">
    <property type="entry name" value="ACETYL-COA HYDROLASE-RELATED"/>
    <property type="match status" value="1"/>
</dbReference>
<dbReference type="InterPro" id="IPR037171">
    <property type="entry name" value="NagB/RpiA_transferase-like"/>
</dbReference>
<dbReference type="PANTHER" id="PTHR21432:SF20">
    <property type="entry name" value="ACETYL-COA HYDROLASE"/>
    <property type="match status" value="1"/>
</dbReference>
<proteinExistence type="inferred from homology"/>
<evidence type="ECO:0000259" key="4">
    <source>
        <dbReference type="Pfam" id="PF13336"/>
    </source>
</evidence>
<dbReference type="Pfam" id="PF13336">
    <property type="entry name" value="AcetylCoA_hyd_C"/>
    <property type="match status" value="1"/>
</dbReference>
<feature type="domain" description="Acetyl-CoA hydrolase/transferase C-terminal" evidence="4">
    <location>
        <begin position="315"/>
        <end position="476"/>
    </location>
</feature>
<dbReference type="Gene3D" id="3.40.1080.10">
    <property type="entry name" value="Glutaconate Coenzyme A-transferase"/>
    <property type="match status" value="1"/>
</dbReference>
<dbReference type="GO" id="GO:0008775">
    <property type="term" value="F:acetate CoA-transferase activity"/>
    <property type="evidence" value="ECO:0007669"/>
    <property type="project" value="InterPro"/>
</dbReference>
<evidence type="ECO:0000256" key="1">
    <source>
        <dbReference type="ARBA" id="ARBA00009632"/>
    </source>
</evidence>
<protein>
    <submittedName>
        <fullName evidence="6">Uncharacterized protein LOC112684068</fullName>
    </submittedName>
</protein>
<name>A0A8B8FKG6_9HEMI</name>
<gene>
    <name evidence="6" type="primary">LOC112684068</name>
</gene>
<dbReference type="Proteomes" id="UP000694846">
    <property type="component" value="Unplaced"/>
</dbReference>
<dbReference type="AlphaFoldDB" id="A0A8B8FKG6"/>
<organism evidence="5 6">
    <name type="scientific">Sipha flava</name>
    <name type="common">yellow sugarcane aphid</name>
    <dbReference type="NCBI Taxonomy" id="143950"/>
    <lineage>
        <taxon>Eukaryota</taxon>
        <taxon>Metazoa</taxon>
        <taxon>Ecdysozoa</taxon>
        <taxon>Arthropoda</taxon>
        <taxon>Hexapoda</taxon>
        <taxon>Insecta</taxon>
        <taxon>Pterygota</taxon>
        <taxon>Neoptera</taxon>
        <taxon>Paraneoptera</taxon>
        <taxon>Hemiptera</taxon>
        <taxon>Sternorrhyncha</taxon>
        <taxon>Aphidomorpha</taxon>
        <taxon>Aphidoidea</taxon>
        <taxon>Aphididae</taxon>
        <taxon>Sipha</taxon>
    </lineage>
</organism>
<comment type="similarity">
    <text evidence="1">Belongs to the acetyl-CoA hydrolase/transferase family.</text>
</comment>
<dbReference type="Pfam" id="PF02550">
    <property type="entry name" value="AcetylCoA_hydro"/>
    <property type="match status" value="1"/>
</dbReference>